<protein>
    <recommendedName>
        <fullName evidence="7">Histidine kinase</fullName>
    </recommendedName>
</protein>
<evidence type="ECO:0008006" key="7">
    <source>
        <dbReference type="Google" id="ProtNLM"/>
    </source>
</evidence>
<keyword evidence="6" id="KW-1185">Reference proteome</keyword>
<keyword evidence="2" id="KW-0812">Transmembrane</keyword>
<keyword evidence="2" id="KW-1133">Transmembrane helix</keyword>
<dbReference type="RefSeq" id="WP_184304258.1">
    <property type="nucleotide sequence ID" value="NZ_JACHLP010000012.1"/>
</dbReference>
<evidence type="ECO:0000259" key="3">
    <source>
        <dbReference type="Pfam" id="PF02518"/>
    </source>
</evidence>
<accession>A0A840LDW2</accession>
<evidence type="ECO:0000313" key="5">
    <source>
        <dbReference type="EMBL" id="MBB4845891.1"/>
    </source>
</evidence>
<evidence type="ECO:0000256" key="2">
    <source>
        <dbReference type="SAM" id="Phobius"/>
    </source>
</evidence>
<dbReference type="PANTHER" id="PTHR34220">
    <property type="entry name" value="SENSOR HISTIDINE KINASE YPDA"/>
    <property type="match status" value="1"/>
</dbReference>
<keyword evidence="2" id="KW-0472">Membrane</keyword>
<sequence>MPLPSLSTLQRLPGWRRLRTALLAALPVYLFFLPLWLDRWAALLLRVGLPTLAGLAAFCIAERWPRRLPAGIARWAWQVGAVALAIPLTVLLFYQLAFPAEAGPFWQDPKRLEAVFAFCFLGCLIGPWTAMSALLRQRDAAVRQAEQQRGELERQVLGAQLQLLQAQVQPHFLFNTLANVQALVEEGSPQAGPVLSQLIAYLRAAVPRLHEPQARLGQELERVRAYLALMQLRMPDRLTFCIEIGPGCEALLCPPLTLMTLVENAIRHGLDPSLDGGHIELTVQEQAGRCRARVSDSGEGLQAHSSGLGTGLIRLRERLEALFGPDISLKLSAPEPHGFTVELEWPARKD</sequence>
<name>A0A840LDW2_9BURK</name>
<dbReference type="Pfam" id="PF06580">
    <property type="entry name" value="His_kinase"/>
    <property type="match status" value="1"/>
</dbReference>
<evidence type="ECO:0000256" key="1">
    <source>
        <dbReference type="SAM" id="Coils"/>
    </source>
</evidence>
<dbReference type="InterPro" id="IPR050640">
    <property type="entry name" value="Bact_2-comp_sensor_kinase"/>
</dbReference>
<organism evidence="5 6">
    <name type="scientific">Roseateles oligotrophus</name>
    <dbReference type="NCBI Taxonomy" id="1769250"/>
    <lineage>
        <taxon>Bacteria</taxon>
        <taxon>Pseudomonadati</taxon>
        <taxon>Pseudomonadota</taxon>
        <taxon>Betaproteobacteria</taxon>
        <taxon>Burkholderiales</taxon>
        <taxon>Sphaerotilaceae</taxon>
        <taxon>Roseateles</taxon>
    </lineage>
</organism>
<comment type="caution">
    <text evidence="5">The sequence shown here is derived from an EMBL/GenBank/DDBJ whole genome shotgun (WGS) entry which is preliminary data.</text>
</comment>
<proteinExistence type="predicted"/>
<dbReference type="Gene3D" id="3.30.565.10">
    <property type="entry name" value="Histidine kinase-like ATPase, C-terminal domain"/>
    <property type="match status" value="1"/>
</dbReference>
<dbReference type="SUPFAM" id="SSF55874">
    <property type="entry name" value="ATPase domain of HSP90 chaperone/DNA topoisomerase II/histidine kinase"/>
    <property type="match status" value="1"/>
</dbReference>
<keyword evidence="1" id="KW-0175">Coiled coil</keyword>
<dbReference type="PANTHER" id="PTHR34220:SF9">
    <property type="entry name" value="SIGNAL TRANSDUCTION HISTIDINE KINASE INTERNAL REGION DOMAIN-CONTAINING PROTEIN"/>
    <property type="match status" value="1"/>
</dbReference>
<dbReference type="AlphaFoldDB" id="A0A840LDW2"/>
<feature type="transmembrane region" description="Helical" evidence="2">
    <location>
        <begin position="73"/>
        <end position="94"/>
    </location>
</feature>
<feature type="coiled-coil region" evidence="1">
    <location>
        <begin position="135"/>
        <end position="162"/>
    </location>
</feature>
<gene>
    <name evidence="5" type="ORF">HNP55_004445</name>
</gene>
<dbReference type="GO" id="GO:0000155">
    <property type="term" value="F:phosphorelay sensor kinase activity"/>
    <property type="evidence" value="ECO:0007669"/>
    <property type="project" value="InterPro"/>
</dbReference>
<feature type="transmembrane region" description="Helical" evidence="2">
    <location>
        <begin position="20"/>
        <end position="37"/>
    </location>
</feature>
<dbReference type="Proteomes" id="UP000562027">
    <property type="component" value="Unassembled WGS sequence"/>
</dbReference>
<reference evidence="5 6" key="1">
    <citation type="submission" date="2020-08" db="EMBL/GenBank/DDBJ databases">
        <title>Functional genomics of gut bacteria from endangered species of beetles.</title>
        <authorList>
            <person name="Carlos-Shanley C."/>
        </authorList>
    </citation>
    <scope>NUCLEOTIDE SEQUENCE [LARGE SCALE GENOMIC DNA]</scope>
    <source>
        <strain evidence="5 6">S00239</strain>
    </source>
</reference>
<feature type="transmembrane region" description="Helical" evidence="2">
    <location>
        <begin position="114"/>
        <end position="135"/>
    </location>
</feature>
<evidence type="ECO:0000313" key="6">
    <source>
        <dbReference type="Proteomes" id="UP000562027"/>
    </source>
</evidence>
<dbReference type="InterPro" id="IPR010559">
    <property type="entry name" value="Sig_transdc_His_kin_internal"/>
</dbReference>
<dbReference type="EMBL" id="JACHLP010000012">
    <property type="protein sequence ID" value="MBB4845891.1"/>
    <property type="molecule type" value="Genomic_DNA"/>
</dbReference>
<feature type="domain" description="Histidine kinase/HSP90-like ATPase" evidence="3">
    <location>
        <begin position="259"/>
        <end position="348"/>
    </location>
</feature>
<evidence type="ECO:0000259" key="4">
    <source>
        <dbReference type="Pfam" id="PF06580"/>
    </source>
</evidence>
<dbReference type="InterPro" id="IPR003594">
    <property type="entry name" value="HATPase_dom"/>
</dbReference>
<dbReference type="Pfam" id="PF02518">
    <property type="entry name" value="HATPase_c"/>
    <property type="match status" value="1"/>
</dbReference>
<dbReference type="GO" id="GO:0016020">
    <property type="term" value="C:membrane"/>
    <property type="evidence" value="ECO:0007669"/>
    <property type="project" value="InterPro"/>
</dbReference>
<feature type="transmembrane region" description="Helical" evidence="2">
    <location>
        <begin position="43"/>
        <end position="61"/>
    </location>
</feature>
<dbReference type="InterPro" id="IPR036890">
    <property type="entry name" value="HATPase_C_sf"/>
</dbReference>
<feature type="domain" description="Signal transduction histidine kinase internal region" evidence="4">
    <location>
        <begin position="159"/>
        <end position="238"/>
    </location>
</feature>